<keyword evidence="2 7" id="KW-0812">Transmembrane</keyword>
<dbReference type="Pfam" id="PF00005">
    <property type="entry name" value="ABC_tran"/>
    <property type="match status" value="1"/>
</dbReference>
<feature type="transmembrane region" description="Helical" evidence="7">
    <location>
        <begin position="162"/>
        <end position="181"/>
    </location>
</feature>
<keyword evidence="11" id="KW-1185">Reference proteome</keyword>
<accession>A0ABP7AAN3</accession>
<dbReference type="Gene3D" id="3.40.50.300">
    <property type="entry name" value="P-loop containing nucleotide triphosphate hydrolases"/>
    <property type="match status" value="1"/>
</dbReference>
<dbReference type="InterPro" id="IPR027417">
    <property type="entry name" value="P-loop_NTPase"/>
</dbReference>
<evidence type="ECO:0000256" key="2">
    <source>
        <dbReference type="ARBA" id="ARBA00022692"/>
    </source>
</evidence>
<feature type="transmembrane region" description="Helical" evidence="7">
    <location>
        <begin position="280"/>
        <end position="300"/>
    </location>
</feature>
<evidence type="ECO:0000256" key="1">
    <source>
        <dbReference type="ARBA" id="ARBA00004651"/>
    </source>
</evidence>
<keyword evidence="4 10" id="KW-0067">ATP-binding</keyword>
<dbReference type="InterPro" id="IPR011527">
    <property type="entry name" value="ABC1_TM_dom"/>
</dbReference>
<evidence type="ECO:0000256" key="5">
    <source>
        <dbReference type="ARBA" id="ARBA00022989"/>
    </source>
</evidence>
<feature type="transmembrane region" description="Helical" evidence="7">
    <location>
        <begin position="134"/>
        <end position="155"/>
    </location>
</feature>
<feature type="domain" description="ABC transporter" evidence="8">
    <location>
        <begin position="334"/>
        <end position="568"/>
    </location>
</feature>
<dbReference type="Pfam" id="PF00664">
    <property type="entry name" value="ABC_membrane"/>
    <property type="match status" value="1"/>
</dbReference>
<dbReference type="PROSITE" id="PS00211">
    <property type="entry name" value="ABC_TRANSPORTER_1"/>
    <property type="match status" value="1"/>
</dbReference>
<evidence type="ECO:0000256" key="3">
    <source>
        <dbReference type="ARBA" id="ARBA00022741"/>
    </source>
</evidence>
<dbReference type="Gene3D" id="1.20.1560.10">
    <property type="entry name" value="ABC transporter type 1, transmembrane domain"/>
    <property type="match status" value="1"/>
</dbReference>
<sequence length="582" mass="62621">MTSSPDFPDSGDLFPVVLRRPLFLYLFASTGYAVSEGVVFGAFVPLLAALLEERQEKAARWLIPLVGAAVVGWFAHYYLASRALTLSSDWRRDLYTRVGDKLLTLPLGWFESPRGRQVPQLVTGDVTRAAGRVFIWQELIVAVVTPATIAVFLIAADWRMGLAALVVVPVALAALALGNRFTTRAEAAEHAATAEAGDRLVEFASAQATLRATGQTATGRAALDEALQAQHRAARREVVGSLPGQYLGEFGIQLAFTALLLTGVLLATRDDLDPARMIALVVLGISLLRPLSAMIGLSGADREAKASADRIIELLAVAPLPEPVSPRAIAHFGIDMEKVRFGYQEDTDVLRDLTLTIPPGSTTALVGPSGAGKTTVTRLIARFHDVTEGRVRVGGVDVRDLSSSDLLAHIAFVFQDVYLLDGTLEDNIRFGNPDATHDQVRDAARRARVDTVAARLPDGWESRVGEGGKLLSGGERQRVAIARALCKDAPIVLLDEATASLDTENEAAVHEALAELSADRTVLVIAHRLDTITRADQIAVLDGGRVVEVGPHHDLLARGGRYAAFWRERENAQGWRLAAKSS</sequence>
<reference evidence="11" key="1">
    <citation type="journal article" date="2019" name="Int. J. Syst. Evol. Microbiol.">
        <title>The Global Catalogue of Microorganisms (GCM) 10K type strain sequencing project: providing services to taxonomists for standard genome sequencing and annotation.</title>
        <authorList>
            <consortium name="The Broad Institute Genomics Platform"/>
            <consortium name="The Broad Institute Genome Sequencing Center for Infectious Disease"/>
            <person name="Wu L."/>
            <person name="Ma J."/>
        </authorList>
    </citation>
    <scope>NUCLEOTIDE SEQUENCE [LARGE SCALE GENOMIC DNA]</scope>
    <source>
        <strain evidence="11">JCM 16902</strain>
    </source>
</reference>
<comment type="subcellular location">
    <subcellularLocation>
        <location evidence="1">Cell membrane</location>
        <topology evidence="1">Multi-pass membrane protein</topology>
    </subcellularLocation>
</comment>
<organism evidence="10 11">
    <name type="scientific">Kineosporia mesophila</name>
    <dbReference type="NCBI Taxonomy" id="566012"/>
    <lineage>
        <taxon>Bacteria</taxon>
        <taxon>Bacillati</taxon>
        <taxon>Actinomycetota</taxon>
        <taxon>Actinomycetes</taxon>
        <taxon>Kineosporiales</taxon>
        <taxon>Kineosporiaceae</taxon>
        <taxon>Kineosporia</taxon>
    </lineage>
</organism>
<feature type="domain" description="ABC transmembrane type-1" evidence="9">
    <location>
        <begin position="23"/>
        <end position="297"/>
    </location>
</feature>
<protein>
    <submittedName>
        <fullName evidence="10">ABC transporter ATP-binding protein</fullName>
    </submittedName>
</protein>
<feature type="transmembrane region" description="Helical" evidence="7">
    <location>
        <begin position="22"/>
        <end position="49"/>
    </location>
</feature>
<dbReference type="InterPro" id="IPR039421">
    <property type="entry name" value="Type_1_exporter"/>
</dbReference>
<keyword evidence="5 7" id="KW-1133">Transmembrane helix</keyword>
<name>A0ABP7AAN3_9ACTN</name>
<dbReference type="EMBL" id="BAAAZO010000010">
    <property type="protein sequence ID" value="GAA3628136.1"/>
    <property type="molecule type" value="Genomic_DNA"/>
</dbReference>
<dbReference type="GO" id="GO:0005524">
    <property type="term" value="F:ATP binding"/>
    <property type="evidence" value="ECO:0007669"/>
    <property type="project" value="UniProtKB-KW"/>
</dbReference>
<gene>
    <name evidence="10" type="ORF">GCM10022223_51820</name>
</gene>
<comment type="caution">
    <text evidence="10">The sequence shown here is derived from an EMBL/GenBank/DDBJ whole genome shotgun (WGS) entry which is preliminary data.</text>
</comment>
<evidence type="ECO:0000313" key="11">
    <source>
        <dbReference type="Proteomes" id="UP001501074"/>
    </source>
</evidence>
<evidence type="ECO:0000256" key="4">
    <source>
        <dbReference type="ARBA" id="ARBA00022840"/>
    </source>
</evidence>
<dbReference type="InterPro" id="IPR003593">
    <property type="entry name" value="AAA+_ATPase"/>
</dbReference>
<keyword evidence="6 7" id="KW-0472">Membrane</keyword>
<keyword evidence="3" id="KW-0547">Nucleotide-binding</keyword>
<dbReference type="SUPFAM" id="SSF90123">
    <property type="entry name" value="ABC transporter transmembrane region"/>
    <property type="match status" value="1"/>
</dbReference>
<dbReference type="RefSeq" id="WP_231484576.1">
    <property type="nucleotide sequence ID" value="NZ_BAAAZO010000010.1"/>
</dbReference>
<feature type="transmembrane region" description="Helical" evidence="7">
    <location>
        <begin position="250"/>
        <end position="268"/>
    </location>
</feature>
<dbReference type="PROSITE" id="PS50929">
    <property type="entry name" value="ABC_TM1F"/>
    <property type="match status" value="1"/>
</dbReference>
<evidence type="ECO:0000256" key="6">
    <source>
        <dbReference type="ARBA" id="ARBA00023136"/>
    </source>
</evidence>
<dbReference type="PANTHER" id="PTHR24221">
    <property type="entry name" value="ATP-BINDING CASSETTE SUB-FAMILY B"/>
    <property type="match status" value="1"/>
</dbReference>
<dbReference type="InterPro" id="IPR036640">
    <property type="entry name" value="ABC1_TM_sf"/>
</dbReference>
<evidence type="ECO:0000256" key="7">
    <source>
        <dbReference type="SAM" id="Phobius"/>
    </source>
</evidence>
<dbReference type="SUPFAM" id="SSF52540">
    <property type="entry name" value="P-loop containing nucleoside triphosphate hydrolases"/>
    <property type="match status" value="1"/>
</dbReference>
<evidence type="ECO:0000259" key="8">
    <source>
        <dbReference type="PROSITE" id="PS50893"/>
    </source>
</evidence>
<proteinExistence type="predicted"/>
<evidence type="ECO:0000259" key="9">
    <source>
        <dbReference type="PROSITE" id="PS50929"/>
    </source>
</evidence>
<dbReference type="Proteomes" id="UP001501074">
    <property type="component" value="Unassembled WGS sequence"/>
</dbReference>
<dbReference type="SMART" id="SM00382">
    <property type="entry name" value="AAA"/>
    <property type="match status" value="1"/>
</dbReference>
<dbReference type="InterPro" id="IPR017871">
    <property type="entry name" value="ABC_transporter-like_CS"/>
</dbReference>
<feature type="transmembrane region" description="Helical" evidence="7">
    <location>
        <begin position="61"/>
        <end position="80"/>
    </location>
</feature>
<dbReference type="PROSITE" id="PS50893">
    <property type="entry name" value="ABC_TRANSPORTER_2"/>
    <property type="match status" value="1"/>
</dbReference>
<dbReference type="PANTHER" id="PTHR24221:SF654">
    <property type="entry name" value="ATP-BINDING CASSETTE SUB-FAMILY B MEMBER 6"/>
    <property type="match status" value="1"/>
</dbReference>
<evidence type="ECO:0000313" key="10">
    <source>
        <dbReference type="EMBL" id="GAA3628136.1"/>
    </source>
</evidence>
<dbReference type="InterPro" id="IPR003439">
    <property type="entry name" value="ABC_transporter-like_ATP-bd"/>
</dbReference>